<evidence type="ECO:0000313" key="1">
    <source>
        <dbReference type="EMBL" id="NDL64662.1"/>
    </source>
</evidence>
<gene>
    <name evidence="1" type="ORF">GRH90_18155</name>
</gene>
<reference evidence="1 2" key="2">
    <citation type="submission" date="2020-02" db="EMBL/GenBank/DDBJ databases">
        <title>The new genus of Enterobacteriales.</title>
        <authorList>
            <person name="Kim I.S."/>
        </authorList>
    </citation>
    <scope>NUCLEOTIDE SEQUENCE [LARGE SCALE GENOMIC DNA]</scope>
    <source>
        <strain evidence="1 2">SAP-6</strain>
    </source>
</reference>
<accession>A0A845SMN5</accession>
<dbReference type="EMBL" id="WUBS01000013">
    <property type="protein sequence ID" value="NDL64662.1"/>
    <property type="molecule type" value="Genomic_DNA"/>
</dbReference>
<keyword evidence="2" id="KW-1185">Reference proteome</keyword>
<dbReference type="AlphaFoldDB" id="A0A845SMN5"/>
<name>A0A845SMN5_9GAMM</name>
<reference evidence="1 2" key="1">
    <citation type="submission" date="2019-12" db="EMBL/GenBank/DDBJ databases">
        <authorList>
            <person name="Lee S.D."/>
        </authorList>
    </citation>
    <scope>NUCLEOTIDE SEQUENCE [LARGE SCALE GENOMIC DNA]</scope>
    <source>
        <strain evidence="1 2">SAP-6</strain>
    </source>
</reference>
<evidence type="ECO:0000313" key="2">
    <source>
        <dbReference type="Proteomes" id="UP000461443"/>
    </source>
</evidence>
<organism evidence="1 2">
    <name type="scientific">Acerihabitans arboris</name>
    <dbReference type="NCBI Taxonomy" id="2691583"/>
    <lineage>
        <taxon>Bacteria</taxon>
        <taxon>Pseudomonadati</taxon>
        <taxon>Pseudomonadota</taxon>
        <taxon>Gammaproteobacteria</taxon>
        <taxon>Enterobacterales</taxon>
        <taxon>Pectobacteriaceae</taxon>
        <taxon>Acerihabitans</taxon>
    </lineage>
</organism>
<comment type="caution">
    <text evidence="1">The sequence shown here is derived from an EMBL/GenBank/DDBJ whole genome shotgun (WGS) entry which is preliminary data.</text>
</comment>
<dbReference type="RefSeq" id="WP_162367370.1">
    <property type="nucleotide sequence ID" value="NZ_WUBS01000013.1"/>
</dbReference>
<proteinExistence type="predicted"/>
<sequence length="52" mass="5548">MPILFLGEKVLADISKKKSDKSENYFSMAGGKHDNFTGVTVMAFVSIPGLGA</sequence>
<dbReference type="Proteomes" id="UP000461443">
    <property type="component" value="Unassembled WGS sequence"/>
</dbReference>
<protein>
    <submittedName>
        <fullName evidence="1">Uncharacterized protein</fullName>
    </submittedName>
</protein>